<feature type="domain" description="AB hydrolase-1" evidence="1">
    <location>
        <begin position="29"/>
        <end position="200"/>
    </location>
</feature>
<dbReference type="Proteomes" id="UP000535491">
    <property type="component" value="Unassembled WGS sequence"/>
</dbReference>
<dbReference type="InterPro" id="IPR000073">
    <property type="entry name" value="AB_hydrolase_1"/>
</dbReference>
<organism evidence="2 3">
    <name type="scientific">Paenactinomyces guangxiensis</name>
    <dbReference type="NCBI Taxonomy" id="1490290"/>
    <lineage>
        <taxon>Bacteria</taxon>
        <taxon>Bacillati</taxon>
        <taxon>Bacillota</taxon>
        <taxon>Bacilli</taxon>
        <taxon>Bacillales</taxon>
        <taxon>Thermoactinomycetaceae</taxon>
        <taxon>Paenactinomyces</taxon>
    </lineage>
</organism>
<dbReference type="AlphaFoldDB" id="A0A7W1WNI8"/>
<protein>
    <recommendedName>
        <fullName evidence="1">AB hydrolase-1 domain-containing protein</fullName>
    </recommendedName>
</protein>
<evidence type="ECO:0000313" key="3">
    <source>
        <dbReference type="Proteomes" id="UP000535491"/>
    </source>
</evidence>
<dbReference type="InterPro" id="IPR029058">
    <property type="entry name" value="AB_hydrolase_fold"/>
</dbReference>
<dbReference type="Gene3D" id="3.40.50.1820">
    <property type="entry name" value="alpha/beta hydrolase"/>
    <property type="match status" value="1"/>
</dbReference>
<dbReference type="Pfam" id="PF12697">
    <property type="entry name" value="Abhydrolase_6"/>
    <property type="match status" value="1"/>
</dbReference>
<dbReference type="RefSeq" id="WP_181750209.1">
    <property type="nucleotide sequence ID" value="NZ_JACEIQ010000001.1"/>
</dbReference>
<evidence type="ECO:0000259" key="1">
    <source>
        <dbReference type="Pfam" id="PF12697"/>
    </source>
</evidence>
<dbReference type="SUPFAM" id="SSF53474">
    <property type="entry name" value="alpha/beta-Hydrolases"/>
    <property type="match status" value="1"/>
</dbReference>
<name>A0A7W1WNI8_9BACL</name>
<gene>
    <name evidence="2" type="ORF">H1191_01500</name>
</gene>
<accession>A0A7W1WNI8</accession>
<proteinExistence type="predicted"/>
<sequence length="250" mass="28477">MEIPVQFDWKGSSLLGILHQVSHFHAPLIFFLHGIPGDRVDTRRLPVRMARILQKRGIASLRIDFYGSGVSDGCFYEVTLDQQLEQILFLIKEIRSRRMSGGPIVLLGFSAAAKTALAAAEYERDLAGVCLWNGIVAREQMEKKHVIRRLYRVNGQMVFNIGYGVWLNKDLLTESDKFTFSDERPFPDLPILGIYGKLDTLTLSSRGLLERKGCSVQLIPDADHLFTRSCWESALMSRTEEWLIQLFGMR</sequence>
<evidence type="ECO:0000313" key="2">
    <source>
        <dbReference type="EMBL" id="MBA4492989.1"/>
    </source>
</evidence>
<dbReference type="EMBL" id="JACEIQ010000001">
    <property type="protein sequence ID" value="MBA4492989.1"/>
    <property type="molecule type" value="Genomic_DNA"/>
</dbReference>
<keyword evidence="3" id="KW-1185">Reference proteome</keyword>
<comment type="caution">
    <text evidence="2">The sequence shown here is derived from an EMBL/GenBank/DDBJ whole genome shotgun (WGS) entry which is preliminary data.</text>
</comment>
<reference evidence="2 3" key="1">
    <citation type="submission" date="2020-07" db="EMBL/GenBank/DDBJ databases">
        <authorList>
            <person name="Feng H."/>
        </authorList>
    </citation>
    <scope>NUCLEOTIDE SEQUENCE [LARGE SCALE GENOMIC DNA]</scope>
    <source>
        <strain evidence="3">s-10</strain>
    </source>
</reference>